<feature type="transmembrane region" description="Helical" evidence="1">
    <location>
        <begin position="284"/>
        <end position="302"/>
    </location>
</feature>
<sequence>MGHLLEAMKLDDALKTPYARQPNPFFTFLKDSCDQITQKVLAGDLDDAETLLKDTKKTWDTWNRQKNGWIDAGKNFEDFFEFLEKREASFLSDPAIPETIRGSSKRVRYLKEMQEFITTEFGKLHDADKPDTFKSMLGDQSVKEQRFGAIFTSMKGLVTTCGSVTSCPPCNLDDLWTRFMNQPLHSDLSSLENDLKTRNDEINKCDKIMAIAGLEIPPEKQPLKPFEITPTPSPGLREQVYDLARLRLQFYRIGSFVVTLVILVSIGYSQLYLEDPTFGSPGNYATLALWGLLAGSFSEALVRKTGTATFGVE</sequence>
<dbReference type="EMBL" id="LNQE01001653">
    <property type="protein sequence ID" value="KUG14486.1"/>
    <property type="molecule type" value="Genomic_DNA"/>
</dbReference>
<name>A0A0W8F0Q9_9ZZZZ</name>
<comment type="caution">
    <text evidence="2">The sequence shown here is derived from an EMBL/GenBank/DDBJ whole genome shotgun (WGS) entry which is preliminary data.</text>
</comment>
<organism evidence="2">
    <name type="scientific">hydrocarbon metagenome</name>
    <dbReference type="NCBI Taxonomy" id="938273"/>
    <lineage>
        <taxon>unclassified sequences</taxon>
        <taxon>metagenomes</taxon>
        <taxon>ecological metagenomes</taxon>
    </lineage>
</organism>
<keyword evidence="1" id="KW-1133">Transmembrane helix</keyword>
<proteinExistence type="predicted"/>
<keyword evidence="1" id="KW-0472">Membrane</keyword>
<reference evidence="2" key="1">
    <citation type="journal article" date="2015" name="Proc. Natl. Acad. Sci. U.S.A.">
        <title>Networks of energetic and metabolic interactions define dynamics in microbial communities.</title>
        <authorList>
            <person name="Embree M."/>
            <person name="Liu J.K."/>
            <person name="Al-Bassam M.M."/>
            <person name="Zengler K."/>
        </authorList>
    </citation>
    <scope>NUCLEOTIDE SEQUENCE</scope>
</reference>
<accession>A0A0W8F0Q9</accession>
<feature type="transmembrane region" description="Helical" evidence="1">
    <location>
        <begin position="253"/>
        <end position="272"/>
    </location>
</feature>
<evidence type="ECO:0000313" key="2">
    <source>
        <dbReference type="EMBL" id="KUG14486.1"/>
    </source>
</evidence>
<dbReference type="AlphaFoldDB" id="A0A0W8F0Q9"/>
<keyword evidence="1" id="KW-0812">Transmembrane</keyword>
<protein>
    <submittedName>
        <fullName evidence="2">Uncharacterized protein</fullName>
    </submittedName>
</protein>
<gene>
    <name evidence="2" type="ORF">ASZ90_015865</name>
</gene>
<evidence type="ECO:0000256" key="1">
    <source>
        <dbReference type="SAM" id="Phobius"/>
    </source>
</evidence>